<feature type="domain" description="N-acetyltransferase" evidence="3">
    <location>
        <begin position="62"/>
        <end position="210"/>
    </location>
</feature>
<dbReference type="InterPro" id="IPR051016">
    <property type="entry name" value="Diverse_Substrate_AcTransf"/>
</dbReference>
<evidence type="ECO:0000313" key="4">
    <source>
        <dbReference type="EMBL" id="KAL3678137.1"/>
    </source>
</evidence>
<evidence type="ECO:0000256" key="1">
    <source>
        <dbReference type="ARBA" id="ARBA00022679"/>
    </source>
</evidence>
<keyword evidence="2" id="KW-0012">Acyltransferase</keyword>
<dbReference type="FunFam" id="3.40.630.30:FF:000099">
    <property type="entry name" value="probable acetyltransferase NATA1-like"/>
    <property type="match status" value="1"/>
</dbReference>
<dbReference type="PANTHER" id="PTHR10545">
    <property type="entry name" value="DIAMINE N-ACETYLTRANSFERASE"/>
    <property type="match status" value="1"/>
</dbReference>
<dbReference type="Proteomes" id="UP001633002">
    <property type="component" value="Unassembled WGS sequence"/>
</dbReference>
<dbReference type="PROSITE" id="PS51186">
    <property type="entry name" value="GNAT"/>
    <property type="match status" value="2"/>
</dbReference>
<dbReference type="Pfam" id="PF00583">
    <property type="entry name" value="Acetyltransf_1"/>
    <property type="match status" value="2"/>
</dbReference>
<comment type="caution">
    <text evidence="4">The sequence shown here is derived from an EMBL/GenBank/DDBJ whole genome shotgun (WGS) entry which is preliminary data.</text>
</comment>
<dbReference type="AlphaFoldDB" id="A0ABD3GG21"/>
<dbReference type="SUPFAM" id="SSF55729">
    <property type="entry name" value="Acyl-CoA N-acyltransferases (Nat)"/>
    <property type="match status" value="2"/>
</dbReference>
<accession>A0ABD3GG21</accession>
<gene>
    <name evidence="4" type="ORF">R1sor_021093</name>
</gene>
<sequence length="398" mass="43951">MAPKAIKTGLYVRLAQKSDVPVIKRLIEGLAEFEKLLDQCHATEPALEATLFLQPAFQGTTVFILELGPLRDQALAAEEDIKYEEINLSTLEDVQDDKFVSAKDKRRTVVGFTLFFPSYAPFSAKRGIYIEDIYVREAYRRNGLGTILLKSVAEQAAKRGSGRVEWCVLDWNLNAIKFYEGMGAIIVPGQRICRLTGDKLQAYALAPSAAKPGVYVRPAEKYDVPTLKLLIQEHAEHENSQHSTATEASLEETLFQQPAFDGFKTLILELEADPSAVQGASQISEALDSSVFISNRDKKSTIVGFTVCYPSYSTFLAKNGTFIEVLYLREAYRRQGLGTLLLSTVAQEAAKQGLGRAEWGVIDGNVTAVSFSKTTGASVLPEWRICRLSGEKLEAYAT</sequence>
<feature type="domain" description="N-acetyltransferase" evidence="3">
    <location>
        <begin position="240"/>
        <end position="398"/>
    </location>
</feature>
<organism evidence="4 5">
    <name type="scientific">Riccia sorocarpa</name>
    <dbReference type="NCBI Taxonomy" id="122646"/>
    <lineage>
        <taxon>Eukaryota</taxon>
        <taxon>Viridiplantae</taxon>
        <taxon>Streptophyta</taxon>
        <taxon>Embryophyta</taxon>
        <taxon>Marchantiophyta</taxon>
        <taxon>Marchantiopsida</taxon>
        <taxon>Marchantiidae</taxon>
        <taxon>Marchantiales</taxon>
        <taxon>Ricciaceae</taxon>
        <taxon>Riccia</taxon>
    </lineage>
</organism>
<keyword evidence="5" id="KW-1185">Reference proteome</keyword>
<dbReference type="CDD" id="cd04301">
    <property type="entry name" value="NAT_SF"/>
    <property type="match status" value="2"/>
</dbReference>
<dbReference type="GO" id="GO:0008080">
    <property type="term" value="F:N-acetyltransferase activity"/>
    <property type="evidence" value="ECO:0007669"/>
    <property type="project" value="UniProtKB-ARBA"/>
</dbReference>
<protein>
    <recommendedName>
        <fullName evidence="3">N-acetyltransferase domain-containing protein</fullName>
    </recommendedName>
</protein>
<dbReference type="InterPro" id="IPR016181">
    <property type="entry name" value="Acyl_CoA_acyltransferase"/>
</dbReference>
<keyword evidence="1" id="KW-0808">Transferase</keyword>
<dbReference type="Gene3D" id="3.40.630.30">
    <property type="match status" value="2"/>
</dbReference>
<proteinExistence type="predicted"/>
<evidence type="ECO:0000313" key="5">
    <source>
        <dbReference type="Proteomes" id="UP001633002"/>
    </source>
</evidence>
<name>A0ABD3GG21_9MARC</name>
<reference evidence="4 5" key="1">
    <citation type="submission" date="2024-09" db="EMBL/GenBank/DDBJ databases">
        <title>Chromosome-scale assembly of Riccia sorocarpa.</title>
        <authorList>
            <person name="Paukszto L."/>
        </authorList>
    </citation>
    <scope>NUCLEOTIDE SEQUENCE [LARGE SCALE GENOMIC DNA]</scope>
    <source>
        <strain evidence="4">LP-2024</strain>
        <tissue evidence="4">Aerial parts of the thallus</tissue>
    </source>
</reference>
<dbReference type="EMBL" id="JBJQOH010000007">
    <property type="protein sequence ID" value="KAL3678137.1"/>
    <property type="molecule type" value="Genomic_DNA"/>
</dbReference>
<evidence type="ECO:0000256" key="2">
    <source>
        <dbReference type="ARBA" id="ARBA00023315"/>
    </source>
</evidence>
<dbReference type="InterPro" id="IPR000182">
    <property type="entry name" value="GNAT_dom"/>
</dbReference>
<dbReference type="PANTHER" id="PTHR10545:SF29">
    <property type="entry name" value="GH14572P-RELATED"/>
    <property type="match status" value="1"/>
</dbReference>
<evidence type="ECO:0000259" key="3">
    <source>
        <dbReference type="PROSITE" id="PS51186"/>
    </source>
</evidence>